<dbReference type="AlphaFoldDB" id="A0A4P9WHT1"/>
<feature type="region of interest" description="Disordered" evidence="1">
    <location>
        <begin position="1"/>
        <end position="54"/>
    </location>
</feature>
<keyword evidence="2" id="KW-0808">Transferase</keyword>
<sequence>MSPPKRSRKDSPPDDSTDDEQAVSKRPRRSDPTSALPIHPFFTGGSTKPASRGPVQWTEKSTLLIGVVGTQDLSRTSIAGFDFDGTIVTVKGSHVHAKNADDWKFFSTSVPERLLKAHEDGFRVVIFSNQKGILEGRSSAKQAFVGRVENVVKALETHCRKESKSLFPVLVLAGCGNDWFRKPRLGMWDHVEEEHRAVAPLDRSRSFYVGDAAGRPAAWMPGHKKDFADTDLKFAINVGIAFHVPEAYFPHPAPVVLPPVPIVPFPHSTHLENEVHYTPTTLPLIPENRDANHLDLVILTGFPASGKSSFARRFLGEKGYAIVNQDTLKTRPKCIAATKNFLLEGKNVVVDNTNPTRDVRQLYIEAAPDRLTVTVRSFMFTAPQELCVHNMLFRSFGQPRPRKHIPSVAFATFAKNLEVPTTAEGFHEVKSIRFVAEFRSDEEKRMWSLHYS</sequence>
<dbReference type="InterPro" id="IPR006549">
    <property type="entry name" value="HAD-SF_hydro_IIIA"/>
</dbReference>
<dbReference type="NCBIfam" id="TIGR01662">
    <property type="entry name" value="HAD-SF-IIIA"/>
    <property type="match status" value="1"/>
</dbReference>
<dbReference type="GO" id="GO:0006281">
    <property type="term" value="P:DNA repair"/>
    <property type="evidence" value="ECO:0007669"/>
    <property type="project" value="TreeGrafter"/>
</dbReference>
<evidence type="ECO:0000313" key="2">
    <source>
        <dbReference type="EMBL" id="RKO91403.1"/>
    </source>
</evidence>
<dbReference type="NCBIfam" id="TIGR01664">
    <property type="entry name" value="DNA-3'-Pase"/>
    <property type="match status" value="1"/>
</dbReference>
<gene>
    <name evidence="2" type="ORF">BDK51DRAFT_16170</name>
</gene>
<dbReference type="SUPFAM" id="SSF56784">
    <property type="entry name" value="HAD-like"/>
    <property type="match status" value="1"/>
</dbReference>
<dbReference type="PANTHER" id="PTHR12083:SF9">
    <property type="entry name" value="BIFUNCTIONAL POLYNUCLEOTIDE PHOSPHATASE_KINASE"/>
    <property type="match status" value="1"/>
</dbReference>
<evidence type="ECO:0000256" key="1">
    <source>
        <dbReference type="SAM" id="MobiDB-lite"/>
    </source>
</evidence>
<dbReference type="Gene3D" id="3.40.50.1000">
    <property type="entry name" value="HAD superfamily/HAD-like"/>
    <property type="match status" value="1"/>
</dbReference>
<dbReference type="Pfam" id="PF08645">
    <property type="entry name" value="PNK3P"/>
    <property type="match status" value="1"/>
</dbReference>
<dbReference type="OrthoDB" id="19045at2759"/>
<accession>A0A4P9WHT1</accession>
<keyword evidence="3" id="KW-1185">Reference proteome</keyword>
<dbReference type="Proteomes" id="UP000269721">
    <property type="component" value="Unassembled WGS sequence"/>
</dbReference>
<dbReference type="InterPro" id="IPR023214">
    <property type="entry name" value="HAD_sf"/>
</dbReference>
<reference evidence="3" key="1">
    <citation type="journal article" date="2018" name="Nat. Microbiol.">
        <title>Leveraging single-cell genomics to expand the fungal tree of life.</title>
        <authorList>
            <person name="Ahrendt S.R."/>
            <person name="Quandt C.A."/>
            <person name="Ciobanu D."/>
            <person name="Clum A."/>
            <person name="Salamov A."/>
            <person name="Andreopoulos B."/>
            <person name="Cheng J.F."/>
            <person name="Woyke T."/>
            <person name="Pelin A."/>
            <person name="Henrissat B."/>
            <person name="Reynolds N.K."/>
            <person name="Benny G.L."/>
            <person name="Smith M.E."/>
            <person name="James T.Y."/>
            <person name="Grigoriev I.V."/>
        </authorList>
    </citation>
    <scope>NUCLEOTIDE SEQUENCE [LARGE SCALE GENOMIC DNA]</scope>
</reference>
<dbReference type="GO" id="GO:0003690">
    <property type="term" value="F:double-stranded DNA binding"/>
    <property type="evidence" value="ECO:0007669"/>
    <property type="project" value="TreeGrafter"/>
</dbReference>
<evidence type="ECO:0000313" key="3">
    <source>
        <dbReference type="Proteomes" id="UP000269721"/>
    </source>
</evidence>
<dbReference type="GO" id="GO:0046404">
    <property type="term" value="F:ATP-dependent polydeoxyribonucleotide 5'-hydroxyl-kinase activity"/>
    <property type="evidence" value="ECO:0007669"/>
    <property type="project" value="TreeGrafter"/>
</dbReference>
<dbReference type="Gene3D" id="3.40.50.300">
    <property type="entry name" value="P-loop containing nucleotide triphosphate hydrolases"/>
    <property type="match status" value="1"/>
</dbReference>
<dbReference type="FunFam" id="3.40.50.300:FF:000737">
    <property type="entry name" value="Bifunctional polynucleotide phosphatase/kinase"/>
    <property type="match status" value="1"/>
</dbReference>
<dbReference type="InterPro" id="IPR027417">
    <property type="entry name" value="P-loop_NTPase"/>
</dbReference>
<dbReference type="SUPFAM" id="SSF52540">
    <property type="entry name" value="P-loop containing nucleoside triphosphate hydrolases"/>
    <property type="match status" value="1"/>
</dbReference>
<keyword evidence="2" id="KW-0418">Kinase</keyword>
<protein>
    <submittedName>
        <fullName evidence="2">Polynucleotide kinase 3 phosphatase-domain-containing protein</fullName>
    </submittedName>
</protein>
<dbReference type="InterPro" id="IPR006551">
    <property type="entry name" value="Polynucleotide_phosphatase"/>
</dbReference>
<dbReference type="EMBL" id="KZ995084">
    <property type="protein sequence ID" value="RKO91403.1"/>
    <property type="molecule type" value="Genomic_DNA"/>
</dbReference>
<dbReference type="GO" id="GO:0046403">
    <property type="term" value="F:polynucleotide 3'-phosphatase activity"/>
    <property type="evidence" value="ECO:0007669"/>
    <property type="project" value="TreeGrafter"/>
</dbReference>
<dbReference type="InterPro" id="IPR013954">
    <property type="entry name" value="PNK3P"/>
</dbReference>
<organism evidence="2 3">
    <name type="scientific">Blyttiomyces helicus</name>
    <dbReference type="NCBI Taxonomy" id="388810"/>
    <lineage>
        <taxon>Eukaryota</taxon>
        <taxon>Fungi</taxon>
        <taxon>Fungi incertae sedis</taxon>
        <taxon>Chytridiomycota</taxon>
        <taxon>Chytridiomycota incertae sedis</taxon>
        <taxon>Chytridiomycetes</taxon>
        <taxon>Chytridiomycetes incertae sedis</taxon>
        <taxon>Blyttiomyces</taxon>
    </lineage>
</organism>
<dbReference type="PANTHER" id="PTHR12083">
    <property type="entry name" value="BIFUNCTIONAL POLYNUCLEOTIDE PHOSPHATASE/KINASE"/>
    <property type="match status" value="1"/>
</dbReference>
<name>A0A4P9WHT1_9FUNG</name>
<proteinExistence type="predicted"/>
<dbReference type="InterPro" id="IPR036412">
    <property type="entry name" value="HAD-like_sf"/>
</dbReference>